<dbReference type="STRING" id="342668.A0A1B8GAL7"/>
<proteinExistence type="predicted"/>
<accession>A0A1B8GAL7</accession>
<dbReference type="RefSeq" id="XP_018126601.1">
    <property type="nucleotide sequence ID" value="XM_018278458.2"/>
</dbReference>
<dbReference type="InterPro" id="IPR053146">
    <property type="entry name" value="QDO-like"/>
</dbReference>
<keyword evidence="3" id="KW-1185">Reference proteome</keyword>
<dbReference type="InterPro" id="IPR013096">
    <property type="entry name" value="Cupin_2"/>
</dbReference>
<dbReference type="CDD" id="cd02215">
    <property type="entry name" value="cupin_QDO_N_C"/>
    <property type="match status" value="1"/>
</dbReference>
<dbReference type="Pfam" id="PF06249">
    <property type="entry name" value="EutQ"/>
    <property type="match status" value="1"/>
</dbReference>
<name>A0A1B8GAL7_9PEZI</name>
<dbReference type="SUPFAM" id="SSF51182">
    <property type="entry name" value="RmlC-like cupins"/>
    <property type="match status" value="1"/>
</dbReference>
<dbReference type="GeneID" id="28842427"/>
<dbReference type="PANTHER" id="PTHR36440">
    <property type="entry name" value="PUTATIVE (AFU_ORTHOLOGUE AFUA_8G07350)-RELATED"/>
    <property type="match status" value="1"/>
</dbReference>
<sequence length="352" mass="38312">MSESIPTLTTPPGSSTPYKLPCFTGELWTIPTSKSTMRLLATAKETSNAFAVVGTGGTFDNPIGFHYHREAHDVFLCLKGTLNVWANDSARSLGPGDFASVPPNTVHQYQIASAHTEFVGLIIPGGWEEFFRFVGEPFSGPLFPTHDSRSPFEVLIPKLIAATDKFDMVPVREKASFDPQPWDGTESQLPGVCEIGGYFLKADTGPKFATGGTIVRPLATRKESDGKFSIYCVEGSKLHDGKGLEKTTFKFEKTHHVIQVIEGLLSVVINGKQTIVGSMETVFIPAESEWRCAVHSVAAKYYVFANGGGIGEVLTGTGSPFEWVVVPEAGDLTGWDEKQLEGLQKELEFVIF</sequence>
<dbReference type="InterPro" id="IPR011051">
    <property type="entry name" value="RmlC_Cupin_sf"/>
</dbReference>
<evidence type="ECO:0000313" key="3">
    <source>
        <dbReference type="Proteomes" id="UP000091956"/>
    </source>
</evidence>
<dbReference type="AlphaFoldDB" id="A0A1B8GAL7"/>
<organism evidence="2 3">
    <name type="scientific">Pseudogymnoascus verrucosus</name>
    <dbReference type="NCBI Taxonomy" id="342668"/>
    <lineage>
        <taxon>Eukaryota</taxon>
        <taxon>Fungi</taxon>
        <taxon>Dikarya</taxon>
        <taxon>Ascomycota</taxon>
        <taxon>Pezizomycotina</taxon>
        <taxon>Leotiomycetes</taxon>
        <taxon>Thelebolales</taxon>
        <taxon>Thelebolaceae</taxon>
        <taxon>Pseudogymnoascus</taxon>
    </lineage>
</organism>
<evidence type="ECO:0000259" key="1">
    <source>
        <dbReference type="Pfam" id="PF07883"/>
    </source>
</evidence>
<dbReference type="PANTHER" id="PTHR36440:SF1">
    <property type="entry name" value="PUTATIVE (AFU_ORTHOLOGUE AFUA_8G07350)-RELATED"/>
    <property type="match status" value="1"/>
</dbReference>
<dbReference type="EMBL" id="KV460261">
    <property type="protein sequence ID" value="OBT92868.1"/>
    <property type="molecule type" value="Genomic_DNA"/>
</dbReference>
<evidence type="ECO:0000313" key="2">
    <source>
        <dbReference type="EMBL" id="OBT92868.1"/>
    </source>
</evidence>
<dbReference type="Gene3D" id="2.60.120.10">
    <property type="entry name" value="Jelly Rolls"/>
    <property type="match status" value="2"/>
</dbReference>
<dbReference type="InterPro" id="IPR014710">
    <property type="entry name" value="RmlC-like_jellyroll"/>
</dbReference>
<protein>
    <recommendedName>
        <fullName evidence="1">Cupin type-2 domain-containing protein</fullName>
    </recommendedName>
</protein>
<dbReference type="Pfam" id="PF07883">
    <property type="entry name" value="Cupin_2"/>
    <property type="match status" value="1"/>
</dbReference>
<dbReference type="Proteomes" id="UP000091956">
    <property type="component" value="Unassembled WGS sequence"/>
</dbReference>
<dbReference type="OrthoDB" id="2588190at2759"/>
<gene>
    <name evidence="2" type="ORF">VE01_09041</name>
</gene>
<feature type="domain" description="Cupin type-2" evidence="1">
    <location>
        <begin position="64"/>
        <end position="113"/>
    </location>
</feature>
<reference evidence="3" key="2">
    <citation type="journal article" date="2018" name="Nat. Commun.">
        <title>Extreme sensitivity to ultraviolet light in the fungal pathogen causing white-nose syndrome of bats.</title>
        <authorList>
            <person name="Palmer J.M."/>
            <person name="Drees K.P."/>
            <person name="Foster J.T."/>
            <person name="Lindner D.L."/>
        </authorList>
    </citation>
    <scope>NUCLEOTIDE SEQUENCE [LARGE SCALE GENOMIC DNA]</scope>
    <source>
        <strain evidence="3">UAMH 10579</strain>
    </source>
</reference>
<dbReference type="InterPro" id="IPR010424">
    <property type="entry name" value="EutQ"/>
</dbReference>
<reference evidence="2 3" key="1">
    <citation type="submission" date="2016-03" db="EMBL/GenBank/DDBJ databases">
        <title>Comparative genomics of Pseudogymnoascus destructans, the fungus causing white-nose syndrome of bats.</title>
        <authorList>
            <person name="Palmer J.M."/>
            <person name="Drees K.P."/>
            <person name="Foster J.T."/>
            <person name="Lindner D.L."/>
        </authorList>
    </citation>
    <scope>NUCLEOTIDE SEQUENCE [LARGE SCALE GENOMIC DNA]</scope>
    <source>
        <strain evidence="2 3">UAMH 10579</strain>
    </source>
</reference>